<evidence type="ECO:0000313" key="2">
    <source>
        <dbReference type="Proteomes" id="UP000601435"/>
    </source>
</evidence>
<dbReference type="EMBL" id="CAJNJA010024620">
    <property type="protein sequence ID" value="CAE7529629.1"/>
    <property type="molecule type" value="Genomic_DNA"/>
</dbReference>
<sequence>MSLLQSIFRLRSEENMQEKMNSPQGTIKAEDPRCSALYAFNGASALQNRRPDLAFDLSANFQEQCATNLSPMLSMEKSETITGKSADGKEINVIPKGGSHKGRAEVLKNFNQRYELYSRLMA</sequence>
<accession>A0A812TMM8</accession>
<gene>
    <name evidence="1" type="ORF">SNEC2469_LOCUS15203</name>
</gene>
<organism evidence="1 2">
    <name type="scientific">Symbiodinium necroappetens</name>
    <dbReference type="NCBI Taxonomy" id="1628268"/>
    <lineage>
        <taxon>Eukaryota</taxon>
        <taxon>Sar</taxon>
        <taxon>Alveolata</taxon>
        <taxon>Dinophyceae</taxon>
        <taxon>Suessiales</taxon>
        <taxon>Symbiodiniaceae</taxon>
        <taxon>Symbiodinium</taxon>
    </lineage>
</organism>
<keyword evidence="2" id="KW-1185">Reference proteome</keyword>
<evidence type="ECO:0000313" key="1">
    <source>
        <dbReference type="EMBL" id="CAE7529629.1"/>
    </source>
</evidence>
<dbReference type="OrthoDB" id="411236at2759"/>
<dbReference type="AlphaFoldDB" id="A0A812TMM8"/>
<protein>
    <submittedName>
        <fullName evidence="1">Uncharacterized protein</fullName>
    </submittedName>
</protein>
<dbReference type="Proteomes" id="UP000601435">
    <property type="component" value="Unassembled WGS sequence"/>
</dbReference>
<name>A0A812TMM8_9DINO</name>
<reference evidence="1" key="1">
    <citation type="submission" date="2021-02" db="EMBL/GenBank/DDBJ databases">
        <authorList>
            <person name="Dougan E. K."/>
            <person name="Rhodes N."/>
            <person name="Thang M."/>
            <person name="Chan C."/>
        </authorList>
    </citation>
    <scope>NUCLEOTIDE SEQUENCE</scope>
</reference>
<proteinExistence type="predicted"/>
<comment type="caution">
    <text evidence="1">The sequence shown here is derived from an EMBL/GenBank/DDBJ whole genome shotgun (WGS) entry which is preliminary data.</text>
</comment>